<keyword evidence="3" id="KW-0997">Cell inner membrane</keyword>
<dbReference type="PANTHER" id="PTHR28259">
    <property type="entry name" value="FLUORIDE EXPORT PROTEIN 1-RELATED"/>
    <property type="match status" value="1"/>
</dbReference>
<feature type="binding site" evidence="11">
    <location>
        <position position="75"/>
    </location>
    <ligand>
        <name>Na(+)</name>
        <dbReference type="ChEBI" id="CHEBI:29101"/>
        <note>structural</note>
    </ligand>
</feature>
<feature type="transmembrane region" description="Helical" evidence="11">
    <location>
        <begin position="5"/>
        <end position="21"/>
    </location>
</feature>
<comment type="subcellular location">
    <subcellularLocation>
        <location evidence="1 11">Cell membrane</location>
        <topology evidence="1 11">Multi-pass membrane protein</topology>
    </subcellularLocation>
</comment>
<evidence type="ECO:0000313" key="12">
    <source>
        <dbReference type="EMBL" id="CUT01530.1"/>
    </source>
</evidence>
<keyword evidence="6 11" id="KW-0406">Ion transport</keyword>
<evidence type="ECO:0000256" key="10">
    <source>
        <dbReference type="ARBA" id="ARBA00035585"/>
    </source>
</evidence>
<keyword evidence="5 11" id="KW-1133">Transmembrane helix</keyword>
<keyword evidence="8 11" id="KW-0407">Ion channel</keyword>
<keyword evidence="7 11" id="KW-0472">Membrane</keyword>
<keyword evidence="11" id="KW-0915">Sodium</keyword>
<evidence type="ECO:0000256" key="4">
    <source>
        <dbReference type="ARBA" id="ARBA00022692"/>
    </source>
</evidence>
<keyword evidence="11" id="KW-0813">Transport</keyword>
<dbReference type="AlphaFoldDB" id="A0A916PI96"/>
<name>A0A916PI96_KRYT1</name>
<evidence type="ECO:0000256" key="1">
    <source>
        <dbReference type="ARBA" id="ARBA00004651"/>
    </source>
</evidence>
<evidence type="ECO:0000313" key="13">
    <source>
        <dbReference type="Proteomes" id="UP000243105"/>
    </source>
</evidence>
<dbReference type="NCBIfam" id="TIGR00494">
    <property type="entry name" value="crcB"/>
    <property type="match status" value="1"/>
</dbReference>
<proteinExistence type="inferred from homology"/>
<dbReference type="Proteomes" id="UP000243105">
    <property type="component" value="Unassembled WGS sequence"/>
</dbReference>
<dbReference type="RefSeq" id="WP_072151743.1">
    <property type="nucleotide sequence ID" value="NZ_CZVH01000050.1"/>
</dbReference>
<dbReference type="EMBL" id="CZVV01000052">
    <property type="protein sequence ID" value="CUT01530.1"/>
    <property type="molecule type" value="Genomic_DNA"/>
</dbReference>
<dbReference type="InterPro" id="IPR003691">
    <property type="entry name" value="FluC"/>
</dbReference>
<feature type="transmembrane region" description="Helical" evidence="11">
    <location>
        <begin position="67"/>
        <end position="85"/>
    </location>
</feature>
<evidence type="ECO:0000256" key="7">
    <source>
        <dbReference type="ARBA" id="ARBA00023136"/>
    </source>
</evidence>
<dbReference type="PANTHER" id="PTHR28259:SF1">
    <property type="entry name" value="FLUORIDE EXPORT PROTEIN 1-RELATED"/>
    <property type="match status" value="1"/>
</dbReference>
<evidence type="ECO:0000256" key="2">
    <source>
        <dbReference type="ARBA" id="ARBA00022475"/>
    </source>
</evidence>
<protein>
    <recommendedName>
        <fullName evidence="11">Fluoride-specific ion channel FluC</fullName>
    </recommendedName>
</protein>
<dbReference type="GO" id="GO:0046872">
    <property type="term" value="F:metal ion binding"/>
    <property type="evidence" value="ECO:0007669"/>
    <property type="project" value="UniProtKB-KW"/>
</dbReference>
<reference evidence="12 13" key="1">
    <citation type="submission" date="2015-11" db="EMBL/GenBank/DDBJ databases">
        <authorList>
            <person name="Varghese N."/>
        </authorList>
    </citation>
    <scope>NUCLEOTIDE SEQUENCE [LARGE SCALE GENOMIC DNA]</scope>
    <source>
        <strain evidence="12 13">JGI-25</strain>
    </source>
</reference>
<evidence type="ECO:0000256" key="9">
    <source>
        <dbReference type="ARBA" id="ARBA00035120"/>
    </source>
</evidence>
<comment type="activity regulation">
    <text evidence="11">Na(+) is not transported, but it plays an essential structural role and its presence is essential for fluoride channel function.</text>
</comment>
<keyword evidence="4 11" id="KW-0812">Transmembrane</keyword>
<evidence type="ECO:0000256" key="6">
    <source>
        <dbReference type="ARBA" id="ARBA00023065"/>
    </source>
</evidence>
<gene>
    <name evidence="11" type="primary">fluC</name>
    <name evidence="11" type="synonym">crcB</name>
    <name evidence="12" type="ORF">JGI25_00909</name>
</gene>
<dbReference type="HAMAP" id="MF_00454">
    <property type="entry name" value="FluC"/>
    <property type="match status" value="1"/>
</dbReference>
<organism evidence="12 13">
    <name type="scientific">Kryptobacter tengchongensis</name>
    <dbReference type="NCBI Taxonomy" id="1643429"/>
    <lineage>
        <taxon>Bacteria</taxon>
        <taxon>Pseudomonadati</taxon>
        <taxon>Candidatus Kryptoniota</taxon>
        <taxon>Candidatus Kryptobacter</taxon>
    </lineage>
</organism>
<keyword evidence="11" id="KW-0479">Metal-binding</keyword>
<feature type="binding site" evidence="11">
    <location>
        <position position="78"/>
    </location>
    <ligand>
        <name>Na(+)</name>
        <dbReference type="ChEBI" id="CHEBI:29101"/>
        <note>structural</note>
    </ligand>
</feature>
<dbReference type="GO" id="GO:0062054">
    <property type="term" value="F:fluoride channel activity"/>
    <property type="evidence" value="ECO:0007669"/>
    <property type="project" value="UniProtKB-UniRule"/>
</dbReference>
<dbReference type="GO" id="GO:0005886">
    <property type="term" value="C:plasma membrane"/>
    <property type="evidence" value="ECO:0007669"/>
    <property type="project" value="UniProtKB-SubCell"/>
</dbReference>
<comment type="similarity">
    <text evidence="9 11">Belongs to the fluoride channel Fluc/FEX (TC 1.A.43) family.</text>
</comment>
<keyword evidence="2 11" id="KW-1003">Cell membrane</keyword>
<comment type="catalytic activity">
    <reaction evidence="10">
        <text>fluoride(in) = fluoride(out)</text>
        <dbReference type="Rhea" id="RHEA:76159"/>
        <dbReference type="ChEBI" id="CHEBI:17051"/>
    </reaction>
    <physiologicalReaction direction="left-to-right" evidence="10">
        <dbReference type="Rhea" id="RHEA:76160"/>
    </physiologicalReaction>
</comment>
<dbReference type="GO" id="GO:0140114">
    <property type="term" value="P:cellular detoxification of fluoride"/>
    <property type="evidence" value="ECO:0007669"/>
    <property type="project" value="UniProtKB-UniRule"/>
</dbReference>
<evidence type="ECO:0000256" key="3">
    <source>
        <dbReference type="ARBA" id="ARBA00022519"/>
    </source>
</evidence>
<accession>A0A916PI96</accession>
<sequence>MLKFIIAGLGGFVGAGLRYFLSTFTYKILGTDFPYGTFVVNVLGSFLIGLFMGLIDRGLIISSNWRIFIAVGLLGGFTTFSSFSYETVELLKQGSMLTAIANITYTILNCLAATWLGEVISKLIIK</sequence>
<evidence type="ECO:0000256" key="11">
    <source>
        <dbReference type="HAMAP-Rule" id="MF_00454"/>
    </source>
</evidence>
<feature type="transmembrane region" description="Helical" evidence="11">
    <location>
        <begin position="33"/>
        <end position="55"/>
    </location>
</feature>
<evidence type="ECO:0000256" key="5">
    <source>
        <dbReference type="ARBA" id="ARBA00022989"/>
    </source>
</evidence>
<comment type="caution">
    <text evidence="12">The sequence shown here is derived from an EMBL/GenBank/DDBJ whole genome shotgun (WGS) entry which is preliminary data.</text>
</comment>
<dbReference type="Pfam" id="PF02537">
    <property type="entry name" value="CRCB"/>
    <property type="match status" value="1"/>
</dbReference>
<comment type="function">
    <text evidence="11">Fluoride-specific ion channel. Important for reducing fluoride concentration in the cell, thus reducing its toxicity.</text>
</comment>
<feature type="transmembrane region" description="Helical" evidence="11">
    <location>
        <begin position="97"/>
        <end position="116"/>
    </location>
</feature>
<evidence type="ECO:0000256" key="8">
    <source>
        <dbReference type="ARBA" id="ARBA00023303"/>
    </source>
</evidence>